<gene>
    <name evidence="1" type="ORF">BACUNI_04242</name>
</gene>
<reference evidence="1" key="1">
    <citation type="submission" date="2007-06" db="EMBL/GenBank/DDBJ databases">
        <authorList>
            <person name="Fulton L."/>
            <person name="Clifton S."/>
            <person name="Fulton B."/>
            <person name="Xu J."/>
            <person name="Minx P."/>
            <person name="Pepin K.H."/>
            <person name="Johnson M."/>
            <person name="Thiruvilangam P."/>
            <person name="Bhonagiri V."/>
            <person name="Nash W.E."/>
            <person name="Mardis E.R."/>
            <person name="Wilson R.K."/>
        </authorList>
    </citation>
    <scope>NUCLEOTIDE SEQUENCE [LARGE SCALE GENOMIC DNA]</scope>
    <source>
        <strain evidence="1">ATCC 8492</strain>
    </source>
</reference>
<name>A0ABC9N4U0_BACUC</name>
<sequence>MLGQILLDVFHRVFLDSLVLYRGIEVVEYRIERDVPVLDGFEAQQGVVDAAQLSGGDKDKRVLLLRNVVYRQEIFGKGNHQTAGAFYEHGIIAMGKFPGGTLYFSEVYRALVYAGGEVGRAGIGEYLGHGQPLFVFRQVAGSGEAAVQVDVLGMTGVAGLDELLGDDAQAALHKLTGVPGGAIAFSGICINAADEVDVFCFHYFVFFRAMI</sequence>
<comment type="caution">
    <text evidence="1">The sequence shown here is derived from an EMBL/GenBank/DDBJ whole genome shotgun (WGS) entry which is preliminary data.</text>
</comment>
<dbReference type="Proteomes" id="UP000004110">
    <property type="component" value="Unassembled WGS sequence"/>
</dbReference>
<keyword evidence="2" id="KW-1185">Reference proteome</keyword>
<dbReference type="AlphaFoldDB" id="A0ABC9N4U0"/>
<protein>
    <submittedName>
        <fullName evidence="1">Uncharacterized protein</fullName>
    </submittedName>
</protein>
<evidence type="ECO:0000313" key="2">
    <source>
        <dbReference type="Proteomes" id="UP000004110"/>
    </source>
</evidence>
<reference evidence="1" key="2">
    <citation type="submission" date="2013-11" db="EMBL/GenBank/DDBJ databases">
        <title>Draft genome sequence of Bacteroides uniformis (ATCC 8492).</title>
        <authorList>
            <person name="Sudarsanam P."/>
            <person name="Ley R."/>
            <person name="Guruge J."/>
            <person name="Turnbaugh P.J."/>
            <person name="Mahowald M."/>
            <person name="Liep D."/>
            <person name="Gordon J."/>
        </authorList>
    </citation>
    <scope>NUCLEOTIDE SEQUENCE</scope>
    <source>
        <strain evidence="1">ATCC 8492</strain>
    </source>
</reference>
<evidence type="ECO:0000313" key="1">
    <source>
        <dbReference type="EMBL" id="EDO51694.1"/>
    </source>
</evidence>
<organism evidence="1 2">
    <name type="scientific">Bacteroides uniformis (strain ATCC 8492 / DSM 6597 / CCUG 4942 / CIP 103695 / JCM 5828 / KCTC 5204 / NCTC 13054 / VPI 0061)</name>
    <dbReference type="NCBI Taxonomy" id="411479"/>
    <lineage>
        <taxon>Bacteria</taxon>
        <taxon>Pseudomonadati</taxon>
        <taxon>Bacteroidota</taxon>
        <taxon>Bacteroidia</taxon>
        <taxon>Bacteroidales</taxon>
        <taxon>Bacteroidaceae</taxon>
        <taxon>Bacteroides</taxon>
    </lineage>
</organism>
<proteinExistence type="predicted"/>
<accession>A0ABC9N4U0</accession>
<dbReference type="EMBL" id="AAYH02000049">
    <property type="protein sequence ID" value="EDO51694.1"/>
    <property type="molecule type" value="Genomic_DNA"/>
</dbReference>